<organism evidence="1">
    <name type="scientific">Campylobacter phage CGC-2007</name>
    <dbReference type="NCBI Taxonomy" id="464033"/>
    <lineage>
        <taxon>Viruses</taxon>
        <taxon>Duplodnaviria</taxon>
        <taxon>Heunggongvirae</taxon>
        <taxon>Uroviricota</taxon>
        <taxon>Caudoviricetes</taxon>
    </lineage>
</organism>
<accession>A7YGE2</accession>
<dbReference type="EMBL" id="EF694688">
    <property type="protein sequence ID" value="ABU53769.1"/>
    <property type="molecule type" value="Genomic_DNA"/>
</dbReference>
<protein>
    <submittedName>
        <fullName evidence="1">Cje0216</fullName>
    </submittedName>
</protein>
<reference evidence="1" key="1">
    <citation type="journal article" date="2008" name="BMC Microbiol.">
        <title>Sequence variability of Campylobacter temperate bacteriophages.</title>
        <authorList>
            <person name="Clark C.G."/>
            <person name="Ng L.K."/>
        </authorList>
    </citation>
    <scope>NUCLEOTIDE SEQUENCE</scope>
    <source>
        <strain evidence="1">Cj00-2818</strain>
    </source>
</reference>
<sequence length="134" mass="16128">MTAHNKLSQANLTESVKHKVVLSKKEINMKDIKNYTDKELKEKIIQDLESEFRILYKKLLKEKDYLARDNILELMTIYNMGINSYSIAKRFEMNEDKSLIQVPLFERYIIGRKFVVKYNDEKQRYELKSTFCEF</sequence>
<name>A7YGE2_9CAUD</name>
<proteinExistence type="predicted"/>
<evidence type="ECO:0000313" key="1">
    <source>
        <dbReference type="EMBL" id="ABU53769.1"/>
    </source>
</evidence>